<evidence type="ECO:0000313" key="1">
    <source>
        <dbReference type="EMBL" id="CDG39045.1"/>
    </source>
</evidence>
<protein>
    <recommendedName>
        <fullName evidence="3">Peptidase A2 domain-containing protein</fullName>
    </recommendedName>
</protein>
<comment type="caution">
    <text evidence="1">The sequence shown here is derived from an EMBL/GenBank/DDBJ whole genome shotgun (WGS) entry which is preliminary data.</text>
</comment>
<accession>A0A060QDN5</accession>
<gene>
    <name evidence="1" type="ORF">ASAP_1000</name>
</gene>
<sequence>MTLPFQGNPAQDLANTDHAQNFYPERHYFAPEWRTSASHLEGRLIFLALALIHSLTSAKLRSHIPTEFPYQPPRKGPVEPMKKKRAALTAWLLFFCASQHARSAEVTIPTVYEAGHFFAVPVTAQSQTLHFLVDTGGGGGAGMMLIAPEAARRIRAPTYRCNDVATGRMIVKWPELTGAAGLPHPPLPTPCNAMALVVPIKTGRLVEDGIIGGGYLPQFHAWHFNYPDRRLSVEDGDWKIPYGKTVIPLGFPENAQGTHTGPFPSIEMQVDGNSIAMLLDTGATAMQTAAGLRATGAPQVHGQGTTSYITTSVMNAWHKMHPDWPIVVNGDSLMPARLIEVPQIKFGPYLISHVWFTERPDRNFGMHGVGQYMDREIQGALGANVLSHFDMVIDYRHDCLVLLSKPV</sequence>
<dbReference type="Proteomes" id="UP000027583">
    <property type="component" value="Unassembled WGS sequence"/>
</dbReference>
<dbReference type="InterPro" id="IPR021109">
    <property type="entry name" value="Peptidase_aspartic_dom_sf"/>
</dbReference>
<dbReference type="AlphaFoldDB" id="A0A060QDN5"/>
<organism evidence="1 2">
    <name type="scientific">Asaia bogorensis</name>
    <dbReference type="NCBI Taxonomy" id="91915"/>
    <lineage>
        <taxon>Bacteria</taxon>
        <taxon>Pseudomonadati</taxon>
        <taxon>Pseudomonadota</taxon>
        <taxon>Alphaproteobacteria</taxon>
        <taxon>Acetobacterales</taxon>
        <taxon>Acetobacteraceae</taxon>
        <taxon>Asaia</taxon>
    </lineage>
</organism>
<name>A0A060QDN5_9PROT</name>
<evidence type="ECO:0000313" key="2">
    <source>
        <dbReference type="Proteomes" id="UP000027583"/>
    </source>
</evidence>
<dbReference type="eggNOG" id="ENOG5032WZ8">
    <property type="taxonomic scope" value="Bacteria"/>
</dbReference>
<reference evidence="1 2" key="2">
    <citation type="journal article" date="2014" name="PLoS ONE">
        <title>Evolution of mitochondria reconstructed from the energy metabolism of living bacteria.</title>
        <authorList>
            <person name="Degli Esposti M."/>
            <person name="Chouaia B."/>
            <person name="Comandatore F."/>
            <person name="Crotti E."/>
            <person name="Sassera D."/>
            <person name="Lievens P.M."/>
            <person name="Daffonchio D."/>
            <person name="Bandi C."/>
        </authorList>
    </citation>
    <scope>NUCLEOTIDE SEQUENCE [LARGE SCALE GENOMIC DNA]</scope>
    <source>
        <strain evidence="1 2">SF2.1</strain>
    </source>
</reference>
<dbReference type="Gene3D" id="2.40.70.10">
    <property type="entry name" value="Acid Proteases"/>
    <property type="match status" value="1"/>
</dbReference>
<reference evidence="1 2" key="1">
    <citation type="journal article" date="2014" name="Genome Biol. Evol.">
        <title>Acetic acid bacteria genomes reveal functional traits for adaptation to life in insect guts.</title>
        <authorList>
            <person name="Chouaia B."/>
            <person name="Gaiarsa S."/>
            <person name="Crotti E."/>
            <person name="Comandatore F."/>
            <person name="Degli Esposti M."/>
            <person name="Ricci I."/>
            <person name="Alma A."/>
            <person name="Favia G."/>
            <person name="Bandi C."/>
            <person name="Daffonchio D."/>
        </authorList>
    </citation>
    <scope>NUCLEOTIDE SEQUENCE [LARGE SCALE GENOMIC DNA]</scope>
    <source>
        <strain evidence="1 2">SF2.1</strain>
    </source>
</reference>
<dbReference type="EMBL" id="CBLX010000007">
    <property type="protein sequence ID" value="CDG39045.1"/>
    <property type="molecule type" value="Genomic_DNA"/>
</dbReference>
<proteinExistence type="predicted"/>
<evidence type="ECO:0008006" key="3">
    <source>
        <dbReference type="Google" id="ProtNLM"/>
    </source>
</evidence>